<evidence type="ECO:0000313" key="2">
    <source>
        <dbReference type="EMBL" id="MDG0816694.1"/>
    </source>
</evidence>
<feature type="chain" id="PRO_5046746704" evidence="1">
    <location>
        <begin position="24"/>
        <end position="286"/>
    </location>
</feature>
<dbReference type="RefSeq" id="WP_277578169.1">
    <property type="nucleotide sequence ID" value="NZ_JANRMI010000002.1"/>
</dbReference>
<name>A0ABT6DLA8_9BACT</name>
<organism evidence="2 3">
    <name type="scientific">Bdellovibrio svalbardensis</name>
    <dbReference type="NCBI Taxonomy" id="2972972"/>
    <lineage>
        <taxon>Bacteria</taxon>
        <taxon>Pseudomonadati</taxon>
        <taxon>Bdellovibrionota</taxon>
        <taxon>Bdellovibrionia</taxon>
        <taxon>Bdellovibrionales</taxon>
        <taxon>Pseudobdellovibrionaceae</taxon>
        <taxon>Bdellovibrio</taxon>
    </lineage>
</organism>
<keyword evidence="1" id="KW-0732">Signal</keyword>
<evidence type="ECO:0000256" key="1">
    <source>
        <dbReference type="SAM" id="SignalP"/>
    </source>
</evidence>
<dbReference type="SUPFAM" id="SSF53850">
    <property type="entry name" value="Periplasmic binding protein-like II"/>
    <property type="match status" value="1"/>
</dbReference>
<dbReference type="EMBL" id="JANRMI010000002">
    <property type="protein sequence ID" value="MDG0816694.1"/>
    <property type="molecule type" value="Genomic_DNA"/>
</dbReference>
<dbReference type="Proteomes" id="UP001152321">
    <property type="component" value="Unassembled WGS sequence"/>
</dbReference>
<evidence type="ECO:0000313" key="3">
    <source>
        <dbReference type="Proteomes" id="UP001152321"/>
    </source>
</evidence>
<feature type="signal peptide" evidence="1">
    <location>
        <begin position="1"/>
        <end position="23"/>
    </location>
</feature>
<reference evidence="2" key="1">
    <citation type="submission" date="2022-08" db="EMBL/GenBank/DDBJ databases">
        <title>Novel Bdellovibrio Species Isolated from Svalbard: Designation Bdellovibrio svalbardensis.</title>
        <authorList>
            <person name="Mitchell R.J."/>
            <person name="Choi S.Y."/>
        </authorList>
    </citation>
    <scope>NUCLEOTIDE SEQUENCE</scope>
    <source>
        <strain evidence="2">PAP01</strain>
    </source>
</reference>
<sequence length="286" mass="33369">MYRLLFLFLVFLCSLHFSGMASAQVKESSQITWIRWDDPPIFIFAGPYRGQGLLDVVEVQVQKYMPQYEHKKIEGTVLRVLKEAENQSPICNAGWLDTPEWRKLFYFSKPVFVIPTNGVLIKESHLKEIVGLQPYALQKFLDKKPEWKLGVGRLYGEGIDPILFKNDYQKNPKFVPIATSLRVHQMLQNDRIQYTLGYPFEAVYYNELLKNKDKVVYVPLTDNSSFVEVVVACPKNEWGKKVIADVNKVLEKPMVLAEIEKGVDRWLSKEDQRRLIQPRLEMLKKR</sequence>
<dbReference type="NCBIfam" id="TIGR02285">
    <property type="entry name" value="TIGR02285 family protein"/>
    <property type="match status" value="1"/>
</dbReference>
<protein>
    <submittedName>
        <fullName evidence="2">TIGR02285 family protein</fullName>
    </submittedName>
</protein>
<dbReference type="InterPro" id="IPR011972">
    <property type="entry name" value="CHP02285"/>
</dbReference>
<keyword evidence="3" id="KW-1185">Reference proteome</keyword>
<accession>A0ABT6DLA8</accession>
<comment type="caution">
    <text evidence="2">The sequence shown here is derived from an EMBL/GenBank/DDBJ whole genome shotgun (WGS) entry which is preliminary data.</text>
</comment>
<gene>
    <name evidence="2" type="ORF">NWE73_09985</name>
</gene>
<proteinExistence type="predicted"/>